<dbReference type="EMBL" id="CP031264">
    <property type="protein sequence ID" value="AXI81678.1"/>
    <property type="molecule type" value="Genomic_DNA"/>
</dbReference>
<keyword evidence="1" id="KW-1133">Transmembrane helix</keyword>
<dbReference type="KEGG" id="stri:C7M71_026320"/>
<dbReference type="OrthoDB" id="3182597at2"/>
<accession>A0A345T6S3</accession>
<evidence type="ECO:0000256" key="1">
    <source>
        <dbReference type="SAM" id="Phobius"/>
    </source>
</evidence>
<dbReference type="PANTHER" id="PTHR37826:SF3">
    <property type="entry name" value="J DOMAIN-CONTAINING PROTEIN"/>
    <property type="match status" value="1"/>
</dbReference>
<dbReference type="RefSeq" id="WP_111493920.1">
    <property type="nucleotide sequence ID" value="NZ_CP031264.1"/>
</dbReference>
<keyword evidence="3" id="KW-1185">Reference proteome</keyword>
<sequence length="370" mass="40963">MTDEPGTPAETTTSRSYPCEACGATVEYAPGTDALRCPYCKHQQAIVPLPRQVHEHPIEELATLPAKPQSAPGRTAQVFVCPGCHARTESDTLSVRCQFCATPLVADAAATERVVPEAVVPFGLDRDGAREALRSWASSRWFAPKGLKKVTEAETFKGSYLPHWTYDASTVSDYRGQRGEHYYVTETHTVTENGETRTETRQVQHTRWHAASGTVSRDFDDVLVAATGHVAAKQLDKLTPWPLEEAKPYQEEYLAGFQTVRYDIEPEEGLETAKQRMAPVIESDCRSDIGGDEQRVSSVDTRYFDLTFKLMLLPVWFLSYLHAGKTWQVMVNARTGEVIGERPYSAGKIFAASVAALAVIALIVLLVARR</sequence>
<keyword evidence="1" id="KW-0812">Transmembrane</keyword>
<dbReference type="AlphaFoldDB" id="A0A345T6S3"/>
<gene>
    <name evidence="2" type="ORF">C7M71_026320</name>
</gene>
<reference evidence="3" key="1">
    <citation type="submission" date="2018-07" db="EMBL/GenBank/DDBJ databases">
        <title>Streptacidiphilus bronchialis DSM 106435 chromosome.</title>
        <authorList>
            <person name="Batra D."/>
            <person name="Gulvik C.A."/>
        </authorList>
    </citation>
    <scope>NUCLEOTIDE SEQUENCE [LARGE SCALE GENOMIC DNA]</scope>
    <source>
        <strain evidence="3">DSM 106435</strain>
    </source>
</reference>
<dbReference type="Gene3D" id="2.20.28.30">
    <property type="entry name" value="RNA polymerase ii, chain L"/>
    <property type="match status" value="1"/>
</dbReference>
<feature type="transmembrane region" description="Helical" evidence="1">
    <location>
        <begin position="349"/>
        <end position="368"/>
    </location>
</feature>
<name>A0A345T6S3_9ACTN</name>
<dbReference type="Proteomes" id="UP000249340">
    <property type="component" value="Chromosome"/>
</dbReference>
<organism evidence="2 3">
    <name type="scientific">Peterkaempfera bronchialis</name>
    <dbReference type="NCBI Taxonomy" id="2126346"/>
    <lineage>
        <taxon>Bacteria</taxon>
        <taxon>Bacillati</taxon>
        <taxon>Actinomycetota</taxon>
        <taxon>Actinomycetes</taxon>
        <taxon>Kitasatosporales</taxon>
        <taxon>Streptomycetaceae</taxon>
        <taxon>Peterkaempfera</taxon>
    </lineage>
</organism>
<dbReference type="PANTHER" id="PTHR37826">
    <property type="entry name" value="FLOTILLIN BAND_7_5 DOMAIN PROTEIN"/>
    <property type="match status" value="1"/>
</dbReference>
<evidence type="ECO:0000313" key="2">
    <source>
        <dbReference type="EMBL" id="AXI81678.1"/>
    </source>
</evidence>
<protein>
    <submittedName>
        <fullName evidence="2">Uncharacterized protein</fullName>
    </submittedName>
</protein>
<keyword evidence="1" id="KW-0472">Membrane</keyword>
<proteinExistence type="predicted"/>
<evidence type="ECO:0000313" key="3">
    <source>
        <dbReference type="Proteomes" id="UP000249340"/>
    </source>
</evidence>